<dbReference type="NCBIfam" id="NF000658">
    <property type="entry name" value="PRK00029.1"/>
    <property type="match status" value="1"/>
</dbReference>
<dbReference type="HAMAP" id="MF_00692">
    <property type="entry name" value="SelO"/>
    <property type="match status" value="1"/>
</dbReference>
<name>A0ABW0HRZ4_9BACL</name>
<comment type="cofactor">
    <cofactor evidence="8">
        <name>Mg(2+)</name>
        <dbReference type="ChEBI" id="CHEBI:18420"/>
    </cofactor>
    <cofactor evidence="8">
        <name>Mn(2+)</name>
        <dbReference type="ChEBI" id="CHEBI:29035"/>
    </cofactor>
</comment>
<evidence type="ECO:0000256" key="8">
    <source>
        <dbReference type="HAMAP-Rule" id="MF_00692"/>
    </source>
</evidence>
<proteinExistence type="inferred from homology"/>
<feature type="active site" description="Proton acceptor" evidence="8">
    <location>
        <position position="261"/>
    </location>
</feature>
<evidence type="ECO:0000256" key="4">
    <source>
        <dbReference type="ARBA" id="ARBA00022723"/>
    </source>
</evidence>
<comment type="similarity">
    <text evidence="1 8">Belongs to the SELO family.</text>
</comment>
<dbReference type="EC" id="2.7.7.108" evidence="8"/>
<evidence type="ECO:0000313" key="9">
    <source>
        <dbReference type="EMBL" id="MFC5403294.1"/>
    </source>
</evidence>
<feature type="binding site" evidence="8">
    <location>
        <position position="271"/>
    </location>
    <ligand>
        <name>ATP</name>
        <dbReference type="ChEBI" id="CHEBI:30616"/>
    </ligand>
</feature>
<comment type="caution">
    <text evidence="9">The sequence shown here is derived from an EMBL/GenBank/DDBJ whole genome shotgun (WGS) entry which is preliminary data.</text>
</comment>
<feature type="binding site" evidence="8">
    <location>
        <position position="271"/>
    </location>
    <ligand>
        <name>Mg(2+)</name>
        <dbReference type="ChEBI" id="CHEBI:18420"/>
    </ligand>
</feature>
<comment type="catalytic activity">
    <reaction evidence="8">
        <text>L-seryl-[protein] + ATP = 3-O-(5'-adenylyl)-L-seryl-[protein] + diphosphate</text>
        <dbReference type="Rhea" id="RHEA:58120"/>
        <dbReference type="Rhea" id="RHEA-COMP:9863"/>
        <dbReference type="Rhea" id="RHEA-COMP:15073"/>
        <dbReference type="ChEBI" id="CHEBI:29999"/>
        <dbReference type="ChEBI" id="CHEBI:30616"/>
        <dbReference type="ChEBI" id="CHEBI:33019"/>
        <dbReference type="ChEBI" id="CHEBI:142516"/>
        <dbReference type="EC" id="2.7.7.108"/>
    </reaction>
</comment>
<organism evidence="9 10">
    <name type="scientific">Cohnella soli</name>
    <dbReference type="NCBI Taxonomy" id="425005"/>
    <lineage>
        <taxon>Bacteria</taxon>
        <taxon>Bacillati</taxon>
        <taxon>Bacillota</taxon>
        <taxon>Bacilli</taxon>
        <taxon>Bacillales</taxon>
        <taxon>Paenibacillaceae</taxon>
        <taxon>Cohnella</taxon>
    </lineage>
</organism>
<feature type="binding site" evidence="8">
    <location>
        <position position="94"/>
    </location>
    <ligand>
        <name>ATP</name>
        <dbReference type="ChEBI" id="CHEBI:30616"/>
    </ligand>
</feature>
<sequence length="497" mass="54784">MSGNDERPLTGWRFDNSYARLPAFLYTKQGPTPVSAPKLVVLNEPLAASLGLNAELLRGEEGSEIFVGNRIPEGAEPLAQAYAGHQFGHFNRLGDGRALLLGEQLTPSGERFDIQLKGSGATPYSRRGDGRAALGPMLREYIISEAMHGLGIPTTRSLAVASTGETIYRETELPGAVLTRVAASHIRVGTFQFAAQWGTEDELRTLADYTLERHYPEASALAEADNNNRYLVLLREVIARQAALIAQWQLVGFIHGVMNTDNIAISGETIDYGPCAFMDVYDPATVFSSIDTNGRYAFGNQPNIGAWDLARFAEALLPLLHEDEARAIELAQEELAEFARLFNRHWLNGMRAKLGLFGEEPEDAALVDTLLDLMKQHGADYTNTFLALTYDTPIGQEASLFSTPTFADWRQLWQTRQSKQPQSKAESERLMRSSNPVVIPRNHRVEASLEAAVHGDLGVMESLLDILANPYELTPERLEYAAPPGSSSRPYRTFCGT</sequence>
<dbReference type="PANTHER" id="PTHR32057">
    <property type="entry name" value="PROTEIN ADENYLYLTRANSFERASE SELO, MITOCHONDRIAL"/>
    <property type="match status" value="1"/>
</dbReference>
<keyword evidence="4 8" id="KW-0479">Metal-binding</keyword>
<comment type="catalytic activity">
    <reaction evidence="8">
        <text>L-tyrosyl-[protein] + ATP = O-(5'-adenylyl)-L-tyrosyl-[protein] + diphosphate</text>
        <dbReference type="Rhea" id="RHEA:54288"/>
        <dbReference type="Rhea" id="RHEA-COMP:10136"/>
        <dbReference type="Rhea" id="RHEA-COMP:13846"/>
        <dbReference type="ChEBI" id="CHEBI:30616"/>
        <dbReference type="ChEBI" id="CHEBI:33019"/>
        <dbReference type="ChEBI" id="CHEBI:46858"/>
        <dbReference type="ChEBI" id="CHEBI:83624"/>
        <dbReference type="EC" id="2.7.7.108"/>
    </reaction>
</comment>
<feature type="binding site" evidence="8">
    <location>
        <position position="117"/>
    </location>
    <ligand>
        <name>ATP</name>
        <dbReference type="ChEBI" id="CHEBI:30616"/>
    </ligand>
</feature>
<keyword evidence="8" id="KW-0464">Manganese</keyword>
<dbReference type="InterPro" id="IPR003846">
    <property type="entry name" value="SelO"/>
</dbReference>
<evidence type="ECO:0000256" key="6">
    <source>
        <dbReference type="ARBA" id="ARBA00022840"/>
    </source>
</evidence>
<evidence type="ECO:0000313" key="10">
    <source>
        <dbReference type="Proteomes" id="UP001596113"/>
    </source>
</evidence>
<feature type="binding site" evidence="8">
    <location>
        <position position="130"/>
    </location>
    <ligand>
        <name>ATP</name>
        <dbReference type="ChEBI" id="CHEBI:30616"/>
    </ligand>
</feature>
<comment type="catalytic activity">
    <reaction evidence="8">
        <text>L-histidyl-[protein] + UTP = N(tele)-(5'-uridylyl)-L-histidyl-[protein] + diphosphate</text>
        <dbReference type="Rhea" id="RHEA:83891"/>
        <dbReference type="Rhea" id="RHEA-COMP:9745"/>
        <dbReference type="Rhea" id="RHEA-COMP:20239"/>
        <dbReference type="ChEBI" id="CHEBI:29979"/>
        <dbReference type="ChEBI" id="CHEBI:33019"/>
        <dbReference type="ChEBI" id="CHEBI:46398"/>
        <dbReference type="ChEBI" id="CHEBI:233474"/>
    </reaction>
</comment>
<keyword evidence="3 8" id="KW-0548">Nucleotidyltransferase</keyword>
<evidence type="ECO:0000256" key="5">
    <source>
        <dbReference type="ARBA" id="ARBA00022741"/>
    </source>
</evidence>
<evidence type="ECO:0000256" key="2">
    <source>
        <dbReference type="ARBA" id="ARBA00022679"/>
    </source>
</evidence>
<feature type="binding site" evidence="8">
    <location>
        <position position="262"/>
    </location>
    <ligand>
        <name>Mg(2+)</name>
        <dbReference type="ChEBI" id="CHEBI:18420"/>
    </ligand>
</feature>
<dbReference type="PANTHER" id="PTHR32057:SF14">
    <property type="entry name" value="PROTEIN ADENYLYLTRANSFERASE SELO, MITOCHONDRIAL"/>
    <property type="match status" value="1"/>
</dbReference>
<keyword evidence="5 8" id="KW-0547">Nucleotide-binding</keyword>
<comment type="catalytic activity">
    <reaction evidence="8">
        <text>L-tyrosyl-[protein] + UTP = O-(5'-uridylyl)-L-tyrosyl-[protein] + diphosphate</text>
        <dbReference type="Rhea" id="RHEA:83887"/>
        <dbReference type="Rhea" id="RHEA-COMP:10136"/>
        <dbReference type="Rhea" id="RHEA-COMP:20238"/>
        <dbReference type="ChEBI" id="CHEBI:33019"/>
        <dbReference type="ChEBI" id="CHEBI:46398"/>
        <dbReference type="ChEBI" id="CHEBI:46858"/>
        <dbReference type="ChEBI" id="CHEBI:90602"/>
    </reaction>
</comment>
<comment type="catalytic activity">
    <reaction evidence="8">
        <text>L-threonyl-[protein] + ATP = 3-O-(5'-adenylyl)-L-threonyl-[protein] + diphosphate</text>
        <dbReference type="Rhea" id="RHEA:54292"/>
        <dbReference type="Rhea" id="RHEA-COMP:11060"/>
        <dbReference type="Rhea" id="RHEA-COMP:13847"/>
        <dbReference type="ChEBI" id="CHEBI:30013"/>
        <dbReference type="ChEBI" id="CHEBI:30616"/>
        <dbReference type="ChEBI" id="CHEBI:33019"/>
        <dbReference type="ChEBI" id="CHEBI:138113"/>
        <dbReference type="EC" id="2.7.7.108"/>
    </reaction>
</comment>
<evidence type="ECO:0000256" key="3">
    <source>
        <dbReference type="ARBA" id="ARBA00022695"/>
    </source>
</evidence>
<dbReference type="RefSeq" id="WP_378132517.1">
    <property type="nucleotide sequence ID" value="NZ_JBHSMI010000023.1"/>
</dbReference>
<evidence type="ECO:0000256" key="1">
    <source>
        <dbReference type="ARBA" id="ARBA00009747"/>
    </source>
</evidence>
<keyword evidence="7 8" id="KW-0460">Magnesium</keyword>
<feature type="binding site" evidence="8">
    <location>
        <position position="187"/>
    </location>
    <ligand>
        <name>ATP</name>
        <dbReference type="ChEBI" id="CHEBI:30616"/>
    </ligand>
</feature>
<feature type="binding site" evidence="8">
    <location>
        <position position="180"/>
    </location>
    <ligand>
        <name>ATP</name>
        <dbReference type="ChEBI" id="CHEBI:30616"/>
    </ligand>
</feature>
<dbReference type="Pfam" id="PF02696">
    <property type="entry name" value="SelO"/>
    <property type="match status" value="1"/>
</dbReference>
<gene>
    <name evidence="8" type="primary">ydiU</name>
    <name evidence="8" type="synonym">selO</name>
    <name evidence="9" type="ORF">ACFPOF_11190</name>
</gene>
<comment type="catalytic activity">
    <reaction evidence="8">
        <text>L-seryl-[protein] + UTP = O-(5'-uridylyl)-L-seryl-[protein] + diphosphate</text>
        <dbReference type="Rhea" id="RHEA:64604"/>
        <dbReference type="Rhea" id="RHEA-COMP:9863"/>
        <dbReference type="Rhea" id="RHEA-COMP:16635"/>
        <dbReference type="ChEBI" id="CHEBI:29999"/>
        <dbReference type="ChEBI" id="CHEBI:33019"/>
        <dbReference type="ChEBI" id="CHEBI:46398"/>
        <dbReference type="ChEBI" id="CHEBI:156051"/>
    </reaction>
</comment>
<feature type="binding site" evidence="8">
    <location>
        <position position="97"/>
    </location>
    <ligand>
        <name>ATP</name>
        <dbReference type="ChEBI" id="CHEBI:30616"/>
    </ligand>
</feature>
<feature type="binding site" evidence="8">
    <location>
        <position position="96"/>
    </location>
    <ligand>
        <name>ATP</name>
        <dbReference type="ChEBI" id="CHEBI:30616"/>
    </ligand>
</feature>
<dbReference type="Proteomes" id="UP001596113">
    <property type="component" value="Unassembled WGS sequence"/>
</dbReference>
<evidence type="ECO:0000256" key="7">
    <source>
        <dbReference type="ARBA" id="ARBA00022842"/>
    </source>
</evidence>
<comment type="function">
    <text evidence="8">Nucleotidyltransferase involved in the post-translational modification of proteins. It can catalyze the addition of adenosine monophosphate (AMP) or uridine monophosphate (UMP) to a protein, resulting in modifications known as AMPylation and UMPylation.</text>
</comment>
<keyword evidence="2 8" id="KW-0808">Transferase</keyword>
<accession>A0ABW0HRZ4</accession>
<dbReference type="EMBL" id="JBHSMI010000023">
    <property type="protein sequence ID" value="MFC5403294.1"/>
    <property type="molecule type" value="Genomic_DNA"/>
</dbReference>
<protein>
    <recommendedName>
        <fullName evidence="8">Protein nucleotidyltransferase YdiU</fullName>
        <ecNumber evidence="8">2.7.7.-</ecNumber>
    </recommendedName>
    <alternativeName>
        <fullName evidence="8">Protein adenylyltransferase YdiU</fullName>
        <ecNumber evidence="8">2.7.7.108</ecNumber>
    </alternativeName>
    <alternativeName>
        <fullName evidence="8">Protein uridylyltransferase YdiU</fullName>
        <ecNumber evidence="8">2.7.7.-</ecNumber>
    </alternativeName>
</protein>
<feature type="binding site" evidence="8">
    <location>
        <position position="129"/>
    </location>
    <ligand>
        <name>ATP</name>
        <dbReference type="ChEBI" id="CHEBI:30616"/>
    </ligand>
</feature>
<keyword evidence="10" id="KW-1185">Reference proteome</keyword>
<dbReference type="EC" id="2.7.7.-" evidence="8"/>
<keyword evidence="6 8" id="KW-0067">ATP-binding</keyword>
<reference evidence="10" key="1">
    <citation type="journal article" date="2019" name="Int. J. Syst. Evol. Microbiol.">
        <title>The Global Catalogue of Microorganisms (GCM) 10K type strain sequencing project: providing services to taxonomists for standard genome sequencing and annotation.</title>
        <authorList>
            <consortium name="The Broad Institute Genomics Platform"/>
            <consortium name="The Broad Institute Genome Sequencing Center for Infectious Disease"/>
            <person name="Wu L."/>
            <person name="Ma J."/>
        </authorList>
    </citation>
    <scope>NUCLEOTIDE SEQUENCE [LARGE SCALE GENOMIC DNA]</scope>
    <source>
        <strain evidence="10">CGMCC 1.18575</strain>
    </source>
</reference>